<evidence type="ECO:0000256" key="4">
    <source>
        <dbReference type="ARBA" id="ARBA00022723"/>
    </source>
</evidence>
<evidence type="ECO:0000313" key="8">
    <source>
        <dbReference type="EMBL" id="HGQ59906.1"/>
    </source>
</evidence>
<dbReference type="AlphaFoldDB" id="A0A7C4JM68"/>
<evidence type="ECO:0000256" key="3">
    <source>
        <dbReference type="ARBA" id="ARBA00022691"/>
    </source>
</evidence>
<dbReference type="InterPro" id="IPR058240">
    <property type="entry name" value="rSAM_sf"/>
</dbReference>
<keyword evidence="2" id="KW-0004">4Fe-4S</keyword>
<evidence type="ECO:0000259" key="7">
    <source>
        <dbReference type="Pfam" id="PF04055"/>
    </source>
</evidence>
<dbReference type="SFLD" id="SFLDS00029">
    <property type="entry name" value="Radical_SAM"/>
    <property type="match status" value="1"/>
</dbReference>
<dbReference type="EMBL" id="DTBP01000018">
    <property type="protein sequence ID" value="HGQ74017.1"/>
    <property type="molecule type" value="Genomic_DNA"/>
</dbReference>
<sequence>MNHLEKIVVAGYVSPSLVDVYGSSSFTTWFCGCNLKCYYCYNWEIALLRNDCKSIDLEKLVDEVYRTKKLVEYFQATGGEPLLQTNGLIMLYNVVKNNVGLKTSLNSNLVLYDSLKILLEKVEIDHIATDIKHPFEETTGVDLNTAQLYWNNYIKSLSLAVDKGIFIELRLPFFNGLDMNSESHRITQVLNILNKSDDYIIVIHPLLGEPYVKPWCREWCVGRCNPKLENLELAKSWFIERGFNKVYLRI</sequence>
<gene>
    <name evidence="8" type="ORF">ENU09_04265</name>
    <name evidence="9" type="ORF">ENU20_02950</name>
</gene>
<evidence type="ECO:0000313" key="9">
    <source>
        <dbReference type="EMBL" id="HGQ74017.1"/>
    </source>
</evidence>
<dbReference type="InterPro" id="IPR013785">
    <property type="entry name" value="Aldolase_TIM"/>
</dbReference>
<dbReference type="SUPFAM" id="SSF102114">
    <property type="entry name" value="Radical SAM enzymes"/>
    <property type="match status" value="1"/>
</dbReference>
<feature type="domain" description="Radical SAM core" evidence="7">
    <location>
        <begin position="31"/>
        <end position="179"/>
    </location>
</feature>
<comment type="caution">
    <text evidence="9">The sequence shown here is derived from an EMBL/GenBank/DDBJ whole genome shotgun (WGS) entry which is preliminary data.</text>
</comment>
<evidence type="ECO:0000256" key="5">
    <source>
        <dbReference type="ARBA" id="ARBA00023004"/>
    </source>
</evidence>
<keyword evidence="4" id="KW-0479">Metal-binding</keyword>
<dbReference type="CDD" id="cd01335">
    <property type="entry name" value="Radical_SAM"/>
    <property type="match status" value="1"/>
</dbReference>
<comment type="cofactor">
    <cofactor evidence="1">
        <name>[4Fe-4S] cluster</name>
        <dbReference type="ChEBI" id="CHEBI:49883"/>
    </cofactor>
</comment>
<dbReference type="InterPro" id="IPR007197">
    <property type="entry name" value="rSAM"/>
</dbReference>
<evidence type="ECO:0000256" key="6">
    <source>
        <dbReference type="ARBA" id="ARBA00023014"/>
    </source>
</evidence>
<dbReference type="EMBL" id="DTBE01000108">
    <property type="protein sequence ID" value="HGQ59906.1"/>
    <property type="molecule type" value="Genomic_DNA"/>
</dbReference>
<protein>
    <submittedName>
        <fullName evidence="9">Radical SAM protein</fullName>
    </submittedName>
</protein>
<accession>A0A7C4JM68</accession>
<dbReference type="GO" id="GO:0046872">
    <property type="term" value="F:metal ion binding"/>
    <property type="evidence" value="ECO:0007669"/>
    <property type="project" value="UniProtKB-KW"/>
</dbReference>
<dbReference type="PROSITE" id="PS51257">
    <property type="entry name" value="PROKAR_LIPOPROTEIN"/>
    <property type="match status" value="1"/>
</dbReference>
<keyword evidence="6" id="KW-0411">Iron-sulfur</keyword>
<dbReference type="GO" id="GO:0003824">
    <property type="term" value="F:catalytic activity"/>
    <property type="evidence" value="ECO:0007669"/>
    <property type="project" value="InterPro"/>
</dbReference>
<keyword evidence="3" id="KW-0949">S-adenosyl-L-methionine</keyword>
<dbReference type="GO" id="GO:0051539">
    <property type="term" value="F:4 iron, 4 sulfur cluster binding"/>
    <property type="evidence" value="ECO:0007669"/>
    <property type="project" value="UniProtKB-KW"/>
</dbReference>
<name>A0A7C4JM68_STAMA</name>
<evidence type="ECO:0000256" key="1">
    <source>
        <dbReference type="ARBA" id="ARBA00001966"/>
    </source>
</evidence>
<evidence type="ECO:0000256" key="2">
    <source>
        <dbReference type="ARBA" id="ARBA00022485"/>
    </source>
</evidence>
<reference evidence="9" key="1">
    <citation type="journal article" date="2020" name="mSystems">
        <title>Genome- and Community-Level Interaction Insights into Carbon Utilization and Element Cycling Functions of Hydrothermarchaeota in Hydrothermal Sediment.</title>
        <authorList>
            <person name="Zhou Z."/>
            <person name="Liu Y."/>
            <person name="Xu W."/>
            <person name="Pan J."/>
            <person name="Luo Z.H."/>
            <person name="Li M."/>
        </authorList>
    </citation>
    <scope>NUCLEOTIDE SEQUENCE [LARGE SCALE GENOMIC DNA]</scope>
    <source>
        <strain evidence="8">SpSt-638</strain>
        <strain evidence="9">SpSt-648</strain>
    </source>
</reference>
<dbReference type="Pfam" id="PF04055">
    <property type="entry name" value="Radical_SAM"/>
    <property type="match status" value="1"/>
</dbReference>
<proteinExistence type="predicted"/>
<organism evidence="9">
    <name type="scientific">Staphylothermus marinus</name>
    <dbReference type="NCBI Taxonomy" id="2280"/>
    <lineage>
        <taxon>Archaea</taxon>
        <taxon>Thermoproteota</taxon>
        <taxon>Thermoprotei</taxon>
        <taxon>Desulfurococcales</taxon>
        <taxon>Desulfurococcaceae</taxon>
        <taxon>Staphylothermus</taxon>
    </lineage>
</organism>
<dbReference type="Gene3D" id="3.20.20.70">
    <property type="entry name" value="Aldolase class I"/>
    <property type="match status" value="1"/>
</dbReference>
<dbReference type="PANTHER" id="PTHR30352:SF5">
    <property type="entry name" value="PYRUVATE FORMATE-LYASE 1-ACTIVATING ENZYME"/>
    <property type="match status" value="1"/>
</dbReference>
<dbReference type="PANTHER" id="PTHR30352">
    <property type="entry name" value="PYRUVATE FORMATE-LYASE-ACTIVATING ENZYME"/>
    <property type="match status" value="1"/>
</dbReference>
<dbReference type="InterPro" id="IPR034457">
    <property type="entry name" value="Organic_radical-activating"/>
</dbReference>
<keyword evidence="5" id="KW-0408">Iron</keyword>